<dbReference type="OrthoDB" id="10068977at2759"/>
<dbReference type="Proteomes" id="UP001152320">
    <property type="component" value="Chromosome 3"/>
</dbReference>
<protein>
    <recommendedName>
        <fullName evidence="3">Transposon Ty3-I Gag-Pol polyprotein</fullName>
    </recommendedName>
</protein>
<dbReference type="SUPFAM" id="SSF56672">
    <property type="entry name" value="DNA/RNA polymerases"/>
    <property type="match status" value="1"/>
</dbReference>
<dbReference type="InterPro" id="IPR050951">
    <property type="entry name" value="Retrovirus_Pol_polyprotein"/>
</dbReference>
<dbReference type="PANTHER" id="PTHR37984">
    <property type="entry name" value="PROTEIN CBG26694"/>
    <property type="match status" value="1"/>
</dbReference>
<evidence type="ECO:0000313" key="1">
    <source>
        <dbReference type="EMBL" id="KAJ8045064.1"/>
    </source>
</evidence>
<evidence type="ECO:0000313" key="2">
    <source>
        <dbReference type="Proteomes" id="UP001152320"/>
    </source>
</evidence>
<dbReference type="AlphaFoldDB" id="A0A9Q1CIE9"/>
<proteinExistence type="predicted"/>
<dbReference type="Gene3D" id="3.10.10.10">
    <property type="entry name" value="HIV Type 1 Reverse Transcriptase, subunit A, domain 1"/>
    <property type="match status" value="1"/>
</dbReference>
<organism evidence="1 2">
    <name type="scientific">Holothuria leucospilota</name>
    <name type="common">Black long sea cucumber</name>
    <name type="synonym">Mertensiothuria leucospilota</name>
    <dbReference type="NCBI Taxonomy" id="206669"/>
    <lineage>
        <taxon>Eukaryota</taxon>
        <taxon>Metazoa</taxon>
        <taxon>Echinodermata</taxon>
        <taxon>Eleutherozoa</taxon>
        <taxon>Echinozoa</taxon>
        <taxon>Holothuroidea</taxon>
        <taxon>Aspidochirotacea</taxon>
        <taxon>Aspidochirotida</taxon>
        <taxon>Holothuriidae</taxon>
        <taxon>Holothuria</taxon>
    </lineage>
</organism>
<dbReference type="InterPro" id="IPR043128">
    <property type="entry name" value="Rev_trsase/Diguanyl_cyclase"/>
</dbReference>
<accession>A0A9Q1CIE9</accession>
<dbReference type="Gene3D" id="3.30.70.270">
    <property type="match status" value="1"/>
</dbReference>
<gene>
    <name evidence="1" type="ORF">HOLleu_07991</name>
</gene>
<dbReference type="InterPro" id="IPR043502">
    <property type="entry name" value="DNA/RNA_pol_sf"/>
</dbReference>
<name>A0A9Q1CIE9_HOLLE</name>
<dbReference type="EMBL" id="JAIZAY010000003">
    <property type="protein sequence ID" value="KAJ8045064.1"/>
    <property type="molecule type" value="Genomic_DNA"/>
</dbReference>
<sequence>MVKLHIDETVQPVAHSHCCIPFKVRKEVEAELTVLEENDIIKNVDGPTPWVSPIVVVKKPNSPDNFCADMRVPNTAIKRDYHVTPTVDELIHDLSKVSYFSKLDLNVGNHHELDQE</sequence>
<keyword evidence="2" id="KW-1185">Reference proteome</keyword>
<dbReference type="PANTHER" id="PTHR37984:SF11">
    <property type="entry name" value="INTEGRASE CATALYTIC DOMAIN-CONTAINING PROTEIN"/>
    <property type="match status" value="1"/>
</dbReference>
<comment type="caution">
    <text evidence="1">The sequence shown here is derived from an EMBL/GenBank/DDBJ whole genome shotgun (WGS) entry which is preliminary data.</text>
</comment>
<reference evidence="1" key="1">
    <citation type="submission" date="2021-10" db="EMBL/GenBank/DDBJ databases">
        <title>Tropical sea cucumber genome reveals ecological adaptation and Cuvierian tubules defense mechanism.</title>
        <authorList>
            <person name="Chen T."/>
        </authorList>
    </citation>
    <scope>NUCLEOTIDE SEQUENCE</scope>
    <source>
        <strain evidence="1">Nanhai2018</strain>
        <tissue evidence="1">Muscle</tissue>
    </source>
</reference>
<evidence type="ECO:0008006" key="3">
    <source>
        <dbReference type="Google" id="ProtNLM"/>
    </source>
</evidence>